<dbReference type="SMART" id="SM00052">
    <property type="entry name" value="EAL"/>
    <property type="match status" value="1"/>
</dbReference>
<feature type="domain" description="GGDEF" evidence="6">
    <location>
        <begin position="350"/>
        <end position="483"/>
    </location>
</feature>
<dbReference type="Pfam" id="PF13426">
    <property type="entry name" value="PAS_9"/>
    <property type="match status" value="1"/>
</dbReference>
<evidence type="ECO:0000259" key="6">
    <source>
        <dbReference type="PROSITE" id="PS50887"/>
    </source>
</evidence>
<dbReference type="Pfam" id="PF00563">
    <property type="entry name" value="EAL"/>
    <property type="match status" value="1"/>
</dbReference>
<evidence type="ECO:0000259" key="5">
    <source>
        <dbReference type="PROSITE" id="PS50883"/>
    </source>
</evidence>
<dbReference type="InterPro" id="IPR035919">
    <property type="entry name" value="EAL_sf"/>
</dbReference>
<dbReference type="SUPFAM" id="SSF141868">
    <property type="entry name" value="EAL domain-like"/>
    <property type="match status" value="1"/>
</dbReference>
<reference evidence="7 8" key="1">
    <citation type="submission" date="2014-12" db="EMBL/GenBank/DDBJ databases">
        <title>Denitrispirillum autotrophicum gen. nov., sp. nov., Denitrifying, Facultatively Autotrophic Bacteria Isolated from Rice Paddy Soil.</title>
        <authorList>
            <person name="Ishii S."/>
            <person name="Ashida N."/>
            <person name="Ohno H."/>
            <person name="Otsuka S."/>
            <person name="Yokota A."/>
            <person name="Senoo K."/>
        </authorList>
    </citation>
    <scope>NUCLEOTIDE SEQUENCE [LARGE SCALE GENOMIC DNA]</scope>
    <source>
        <strain evidence="7 8">TSA66</strain>
    </source>
</reference>
<evidence type="ECO:0000313" key="8">
    <source>
        <dbReference type="Proteomes" id="UP000031572"/>
    </source>
</evidence>
<dbReference type="CDD" id="cd01948">
    <property type="entry name" value="EAL"/>
    <property type="match status" value="1"/>
</dbReference>
<dbReference type="Gene3D" id="3.20.20.450">
    <property type="entry name" value="EAL domain"/>
    <property type="match status" value="1"/>
</dbReference>
<sequence>MNWLSRLLQQTHLPRHWSSPALGGAVAVAILAASALPLPYWLVLLLALGLGCLAWLAAATPLIQADQALRESEHKFRTFVEQSLVGLYVVQDGKIAYANTKTADLLAYDSPEQLIGVPVADLTHPDDTRLLQENHRRRLSGEISSVRYTYRALRRDGGIRWVDVHGSLCEYEGRPAIMGVALDVSQQVDFEHQSRLANRVFESASEGIVMTDAECRIEAVNPAFTRITGYTAEEARGKLSRMMTGEGAKAKVNRDMLSHLARDGHWQGEMRDRRKSGEWYPAWLSISTVRDADRNITNYVGVFTDNTARKEAESRLQYLASHDSLTGMLNRSGLMVRFAAEIERAAVASRQLALLFIDLDRFKTVNDTLGHVAGDQLLVAASERMRHELRHSNIAARLGGDEFTVLLEDPPSSGAAARLAERLITSMSQPFVIDGQEMFVTASIGIACYPADGTDANTLLKNADVAMYRAKERGKNNFQFFTSDMNAETFEQMLLENSLRRALERGEFELHYQPQVATATGKLAGVEALIRWRHPELGLVLPATFITLAEQNGLIVPIGAWVMREACRQGRAWLDAGWDFGHIAVNLSARQFSSGDLLDTIRGALDQSGLPPRMLEFEITESTIMHNPQESITLLGRIRDMGVALSIDDFGTGYSSLASLKQYPLDSLKIDRSFVTGIPQDADDVAITEAIIAIAHKMGLQVVAEGVENSEQAEFLRRAGCDIAQGFLLGRPMPASEIARQYIEMEVRKAVAAH</sequence>
<evidence type="ECO:0000259" key="3">
    <source>
        <dbReference type="PROSITE" id="PS50112"/>
    </source>
</evidence>
<dbReference type="PROSITE" id="PS50883">
    <property type="entry name" value="EAL"/>
    <property type="match status" value="1"/>
</dbReference>
<dbReference type="InterPro" id="IPR013767">
    <property type="entry name" value="PAS_fold"/>
</dbReference>
<dbReference type="PANTHER" id="PTHR44757:SF2">
    <property type="entry name" value="BIOFILM ARCHITECTURE MAINTENANCE PROTEIN MBAA"/>
    <property type="match status" value="1"/>
</dbReference>
<dbReference type="STRING" id="709839.TSA66_24460"/>
<dbReference type="InterPro" id="IPR000160">
    <property type="entry name" value="GGDEF_dom"/>
</dbReference>
<dbReference type="PROSITE" id="PS50112">
    <property type="entry name" value="PAS"/>
    <property type="match status" value="2"/>
</dbReference>
<dbReference type="InterPro" id="IPR001633">
    <property type="entry name" value="EAL_dom"/>
</dbReference>
<dbReference type="NCBIfam" id="TIGR00254">
    <property type="entry name" value="GGDEF"/>
    <property type="match status" value="1"/>
</dbReference>
<dbReference type="SUPFAM" id="SSF55785">
    <property type="entry name" value="PYP-like sensor domain (PAS domain)"/>
    <property type="match status" value="2"/>
</dbReference>
<dbReference type="Pfam" id="PF00989">
    <property type="entry name" value="PAS"/>
    <property type="match status" value="1"/>
</dbReference>
<accession>A0A0C1Y8K5</accession>
<feature type="transmembrane region" description="Helical" evidence="2">
    <location>
        <begin position="21"/>
        <end position="38"/>
    </location>
</feature>
<dbReference type="InterPro" id="IPR000700">
    <property type="entry name" value="PAS-assoc_C"/>
</dbReference>
<dbReference type="InterPro" id="IPR001610">
    <property type="entry name" value="PAC"/>
</dbReference>
<gene>
    <name evidence="7" type="ORF">TSA66_24460</name>
</gene>
<dbReference type="CDD" id="cd00130">
    <property type="entry name" value="PAS"/>
    <property type="match status" value="2"/>
</dbReference>
<dbReference type="OrthoDB" id="9813903at2"/>
<dbReference type="SMART" id="SM00091">
    <property type="entry name" value="PAS"/>
    <property type="match status" value="2"/>
</dbReference>
<proteinExistence type="predicted"/>
<evidence type="ECO:0000259" key="4">
    <source>
        <dbReference type="PROSITE" id="PS50113"/>
    </source>
</evidence>
<comment type="catalytic activity">
    <reaction evidence="1">
        <text>3',3'-c-di-GMP + H2O = 5'-phosphoguanylyl(3'-&gt;5')guanosine + H(+)</text>
        <dbReference type="Rhea" id="RHEA:24902"/>
        <dbReference type="ChEBI" id="CHEBI:15377"/>
        <dbReference type="ChEBI" id="CHEBI:15378"/>
        <dbReference type="ChEBI" id="CHEBI:58754"/>
        <dbReference type="ChEBI" id="CHEBI:58805"/>
        <dbReference type="EC" id="3.1.4.52"/>
    </reaction>
    <physiologicalReaction direction="left-to-right" evidence="1">
        <dbReference type="Rhea" id="RHEA:24903"/>
    </physiologicalReaction>
</comment>
<evidence type="ECO:0000313" key="7">
    <source>
        <dbReference type="EMBL" id="KIF83268.1"/>
    </source>
</evidence>
<dbReference type="EMBL" id="JWJG01000028">
    <property type="protein sequence ID" value="KIF83268.1"/>
    <property type="molecule type" value="Genomic_DNA"/>
</dbReference>
<keyword evidence="2" id="KW-0812">Transmembrane</keyword>
<dbReference type="GO" id="GO:0071111">
    <property type="term" value="F:cyclic-guanylate-specific phosphodiesterase activity"/>
    <property type="evidence" value="ECO:0007669"/>
    <property type="project" value="UniProtKB-EC"/>
</dbReference>
<dbReference type="InterPro" id="IPR035965">
    <property type="entry name" value="PAS-like_dom_sf"/>
</dbReference>
<feature type="domain" description="PAC" evidence="4">
    <location>
        <begin position="266"/>
        <end position="318"/>
    </location>
</feature>
<dbReference type="FunFam" id="3.20.20.450:FF:000001">
    <property type="entry name" value="Cyclic di-GMP phosphodiesterase yahA"/>
    <property type="match status" value="1"/>
</dbReference>
<feature type="domain" description="PAS" evidence="3">
    <location>
        <begin position="92"/>
        <end position="142"/>
    </location>
</feature>
<dbReference type="InterPro" id="IPR052155">
    <property type="entry name" value="Biofilm_reg_signaling"/>
</dbReference>
<name>A0A0C1Y8K5_9BURK</name>
<dbReference type="FunFam" id="3.30.70.270:FF:000001">
    <property type="entry name" value="Diguanylate cyclase domain protein"/>
    <property type="match status" value="1"/>
</dbReference>
<dbReference type="Pfam" id="PF00990">
    <property type="entry name" value="GGDEF"/>
    <property type="match status" value="1"/>
</dbReference>
<dbReference type="SMART" id="SM00086">
    <property type="entry name" value="PAC"/>
    <property type="match status" value="2"/>
</dbReference>
<dbReference type="PROSITE" id="PS50113">
    <property type="entry name" value="PAC"/>
    <property type="match status" value="1"/>
</dbReference>
<dbReference type="NCBIfam" id="TIGR00229">
    <property type="entry name" value="sensory_box"/>
    <property type="match status" value="2"/>
</dbReference>
<dbReference type="Proteomes" id="UP000031572">
    <property type="component" value="Unassembled WGS sequence"/>
</dbReference>
<dbReference type="InterPro" id="IPR043128">
    <property type="entry name" value="Rev_trsase/Diguanyl_cyclase"/>
</dbReference>
<keyword evidence="8" id="KW-1185">Reference proteome</keyword>
<dbReference type="GO" id="GO:0006355">
    <property type="term" value="P:regulation of DNA-templated transcription"/>
    <property type="evidence" value="ECO:0007669"/>
    <property type="project" value="InterPro"/>
</dbReference>
<keyword evidence="2" id="KW-0472">Membrane</keyword>
<keyword evidence="2" id="KW-1133">Transmembrane helix</keyword>
<dbReference type="PANTHER" id="PTHR44757">
    <property type="entry name" value="DIGUANYLATE CYCLASE DGCP"/>
    <property type="match status" value="1"/>
</dbReference>
<evidence type="ECO:0000256" key="2">
    <source>
        <dbReference type="SAM" id="Phobius"/>
    </source>
</evidence>
<organism evidence="7 8">
    <name type="scientific">Noviherbaspirillum autotrophicum</name>
    <dbReference type="NCBI Taxonomy" id="709839"/>
    <lineage>
        <taxon>Bacteria</taxon>
        <taxon>Pseudomonadati</taxon>
        <taxon>Pseudomonadota</taxon>
        <taxon>Betaproteobacteria</taxon>
        <taxon>Burkholderiales</taxon>
        <taxon>Oxalobacteraceae</taxon>
        <taxon>Noviherbaspirillum</taxon>
    </lineage>
</organism>
<dbReference type="SUPFAM" id="SSF55073">
    <property type="entry name" value="Nucleotide cyclase"/>
    <property type="match status" value="1"/>
</dbReference>
<feature type="domain" description="PAS" evidence="3">
    <location>
        <begin position="193"/>
        <end position="238"/>
    </location>
</feature>
<comment type="caution">
    <text evidence="7">The sequence shown here is derived from an EMBL/GenBank/DDBJ whole genome shotgun (WGS) entry which is preliminary data.</text>
</comment>
<dbReference type="Gene3D" id="3.30.450.20">
    <property type="entry name" value="PAS domain"/>
    <property type="match status" value="2"/>
</dbReference>
<dbReference type="RefSeq" id="WP_040041897.1">
    <property type="nucleotide sequence ID" value="NZ_JWJG01000028.1"/>
</dbReference>
<dbReference type="GO" id="GO:0071732">
    <property type="term" value="P:cellular response to nitric oxide"/>
    <property type="evidence" value="ECO:0007669"/>
    <property type="project" value="UniProtKB-ARBA"/>
</dbReference>
<dbReference type="SMART" id="SM00267">
    <property type="entry name" value="GGDEF"/>
    <property type="match status" value="1"/>
</dbReference>
<dbReference type="Gene3D" id="3.30.70.270">
    <property type="match status" value="1"/>
</dbReference>
<feature type="domain" description="EAL" evidence="5">
    <location>
        <begin position="492"/>
        <end position="746"/>
    </location>
</feature>
<dbReference type="InterPro" id="IPR029787">
    <property type="entry name" value="Nucleotide_cyclase"/>
</dbReference>
<dbReference type="InterPro" id="IPR000014">
    <property type="entry name" value="PAS"/>
</dbReference>
<dbReference type="AlphaFoldDB" id="A0A0C1Y8K5"/>
<evidence type="ECO:0000256" key="1">
    <source>
        <dbReference type="ARBA" id="ARBA00051114"/>
    </source>
</evidence>
<dbReference type="CDD" id="cd01949">
    <property type="entry name" value="GGDEF"/>
    <property type="match status" value="1"/>
</dbReference>
<dbReference type="PROSITE" id="PS50887">
    <property type="entry name" value="GGDEF"/>
    <property type="match status" value="1"/>
</dbReference>
<protein>
    <submittedName>
        <fullName evidence="7">Diguanylate cyclase</fullName>
    </submittedName>
</protein>